<dbReference type="AlphaFoldDB" id="A0A2I8VJS9"/>
<reference evidence="1 2" key="1">
    <citation type="submission" date="2018-01" db="EMBL/GenBank/DDBJ databases">
        <title>Complete genome sequence of Salinigranum rubrum GX10T, an extremely halophilic archaeon isolated from a marine solar saltern.</title>
        <authorList>
            <person name="Han S."/>
        </authorList>
    </citation>
    <scope>NUCLEOTIDE SEQUENCE [LARGE SCALE GENOMIC DNA]</scope>
    <source>
        <strain evidence="1 2">GX10</strain>
    </source>
</reference>
<dbReference type="KEGG" id="srub:C2R22_11355"/>
<keyword evidence="2" id="KW-1185">Reference proteome</keyword>
<gene>
    <name evidence="1" type="ORF">C2R22_11355</name>
</gene>
<organism evidence="1 2">
    <name type="scientific">Salinigranum rubrum</name>
    <dbReference type="NCBI Taxonomy" id="755307"/>
    <lineage>
        <taxon>Archaea</taxon>
        <taxon>Methanobacteriati</taxon>
        <taxon>Methanobacteriota</taxon>
        <taxon>Stenosarchaea group</taxon>
        <taxon>Halobacteria</taxon>
        <taxon>Halobacteriales</taxon>
        <taxon>Haloferacaceae</taxon>
        <taxon>Salinigranum</taxon>
    </lineage>
</organism>
<sequence length="65" mass="7017">MLVAPVVRDVTLYDLDPFDSSDGSRARVGGDDACDHPHGDRVYLGQMGTAAFFTCPVCDGVLVEW</sequence>
<protein>
    <submittedName>
        <fullName evidence="1">Uncharacterized protein</fullName>
    </submittedName>
</protein>
<accession>A0A2I8VJS9</accession>
<dbReference type="RefSeq" id="WP_103425860.1">
    <property type="nucleotide sequence ID" value="NZ_CP026309.1"/>
</dbReference>
<evidence type="ECO:0000313" key="1">
    <source>
        <dbReference type="EMBL" id="AUV82171.1"/>
    </source>
</evidence>
<dbReference type="Proteomes" id="UP000236584">
    <property type="component" value="Chromosome"/>
</dbReference>
<dbReference type="EMBL" id="CP026309">
    <property type="protein sequence ID" value="AUV82171.1"/>
    <property type="molecule type" value="Genomic_DNA"/>
</dbReference>
<evidence type="ECO:0000313" key="2">
    <source>
        <dbReference type="Proteomes" id="UP000236584"/>
    </source>
</evidence>
<proteinExistence type="predicted"/>
<name>A0A2I8VJS9_9EURY</name>
<dbReference type="GeneID" id="35592696"/>